<dbReference type="InterPro" id="IPR011708">
    <property type="entry name" value="DNA_pol3_alpha_NTPase_dom"/>
</dbReference>
<dbReference type="InterPro" id="IPR004365">
    <property type="entry name" value="NA-bd_OB_tRNA"/>
</dbReference>
<dbReference type="InterPro" id="IPR036397">
    <property type="entry name" value="RNaseH_sf"/>
</dbReference>
<organism evidence="12 13">
    <name type="scientific">Rhodohalobacter barkolensis</name>
    <dbReference type="NCBI Taxonomy" id="2053187"/>
    <lineage>
        <taxon>Bacteria</taxon>
        <taxon>Pseudomonadati</taxon>
        <taxon>Balneolota</taxon>
        <taxon>Balneolia</taxon>
        <taxon>Balneolales</taxon>
        <taxon>Balneolaceae</taxon>
        <taxon>Rhodohalobacter</taxon>
    </lineage>
</organism>
<dbReference type="Gene3D" id="1.10.10.1600">
    <property type="entry name" value="Bacterial DNA polymerase III alpha subunit, thumb domain"/>
    <property type="match status" value="1"/>
</dbReference>
<proteinExistence type="predicted"/>
<dbReference type="InterPro" id="IPR012337">
    <property type="entry name" value="RNaseH-like_sf"/>
</dbReference>
<comment type="catalytic activity">
    <reaction evidence="8">
        <text>DNA(n) + a 2'-deoxyribonucleoside 5'-triphosphate = DNA(n+1) + diphosphate</text>
        <dbReference type="Rhea" id="RHEA:22508"/>
        <dbReference type="Rhea" id="RHEA-COMP:17339"/>
        <dbReference type="Rhea" id="RHEA-COMP:17340"/>
        <dbReference type="ChEBI" id="CHEBI:33019"/>
        <dbReference type="ChEBI" id="CHEBI:61560"/>
        <dbReference type="ChEBI" id="CHEBI:173112"/>
        <dbReference type="EC" id="2.7.7.7"/>
    </reaction>
</comment>
<dbReference type="InterPro" id="IPR029460">
    <property type="entry name" value="DNAPol_HHH"/>
</dbReference>
<dbReference type="InterPro" id="IPR003141">
    <property type="entry name" value="Pol/His_phosphatase_N"/>
</dbReference>
<keyword evidence="7" id="KW-0239">DNA-directed DNA polymerase</keyword>
<name>A0A2N0VG40_9BACT</name>
<dbReference type="InterPro" id="IPR004805">
    <property type="entry name" value="DnaE2/DnaE/PolC"/>
</dbReference>
<keyword evidence="4" id="KW-0808">Transferase</keyword>
<evidence type="ECO:0000256" key="8">
    <source>
        <dbReference type="ARBA" id="ARBA00049244"/>
    </source>
</evidence>
<gene>
    <name evidence="12" type="ORF">CWD77_11015</name>
</gene>
<evidence type="ECO:0000256" key="3">
    <source>
        <dbReference type="ARBA" id="ARBA00019114"/>
    </source>
</evidence>
<dbReference type="EMBL" id="PISP01000003">
    <property type="protein sequence ID" value="PKD43149.1"/>
    <property type="molecule type" value="Genomic_DNA"/>
</dbReference>
<dbReference type="SMART" id="SM00481">
    <property type="entry name" value="POLIIIAc"/>
    <property type="match status" value="1"/>
</dbReference>
<evidence type="ECO:0000256" key="4">
    <source>
        <dbReference type="ARBA" id="ARBA00022679"/>
    </source>
</evidence>
<dbReference type="Pfam" id="PF14579">
    <property type="entry name" value="HHH_6"/>
    <property type="match status" value="1"/>
</dbReference>
<feature type="region of interest" description="Disordered" evidence="9">
    <location>
        <begin position="191"/>
        <end position="214"/>
    </location>
</feature>
<keyword evidence="13" id="KW-1185">Reference proteome</keyword>
<dbReference type="CDD" id="cd06127">
    <property type="entry name" value="DEDDh"/>
    <property type="match status" value="1"/>
</dbReference>
<evidence type="ECO:0000256" key="1">
    <source>
        <dbReference type="ARBA" id="ARBA00004496"/>
    </source>
</evidence>
<dbReference type="EC" id="2.7.7.7" evidence="2"/>
<dbReference type="PANTHER" id="PTHR32294">
    <property type="entry name" value="DNA POLYMERASE III SUBUNIT ALPHA"/>
    <property type="match status" value="1"/>
</dbReference>
<evidence type="ECO:0000256" key="5">
    <source>
        <dbReference type="ARBA" id="ARBA00022695"/>
    </source>
</evidence>
<evidence type="ECO:0000256" key="6">
    <source>
        <dbReference type="ARBA" id="ARBA00022705"/>
    </source>
</evidence>
<dbReference type="InterPro" id="IPR004013">
    <property type="entry name" value="PHP_dom"/>
</dbReference>
<comment type="subcellular location">
    <subcellularLocation>
        <location evidence="1">Cytoplasm</location>
    </subcellularLocation>
</comment>
<dbReference type="NCBIfam" id="TIGR00594">
    <property type="entry name" value="polc"/>
    <property type="match status" value="1"/>
</dbReference>
<evidence type="ECO:0000256" key="7">
    <source>
        <dbReference type="ARBA" id="ARBA00022932"/>
    </source>
</evidence>
<evidence type="ECO:0000313" key="13">
    <source>
        <dbReference type="Proteomes" id="UP000233398"/>
    </source>
</evidence>
<accession>A0A2N0VG40</accession>
<reference evidence="12 13" key="1">
    <citation type="submission" date="2017-11" db="EMBL/GenBank/DDBJ databases">
        <title>Rhodohalobacter 15182 sp. nov., isolated from a salt lake.</title>
        <authorList>
            <person name="Han S."/>
        </authorList>
    </citation>
    <scope>NUCLEOTIDE SEQUENCE [LARGE SCALE GENOMIC DNA]</scope>
    <source>
        <strain evidence="12 13">15182</strain>
    </source>
</reference>
<feature type="domain" description="Exonuclease" evidence="10">
    <location>
        <begin position="1"/>
        <end position="190"/>
    </location>
</feature>
<feature type="region of interest" description="Disordered" evidence="9">
    <location>
        <begin position="224"/>
        <end position="243"/>
    </location>
</feature>
<dbReference type="GO" id="GO:0008408">
    <property type="term" value="F:3'-5' exonuclease activity"/>
    <property type="evidence" value="ECO:0007669"/>
    <property type="project" value="InterPro"/>
</dbReference>
<dbReference type="Gene3D" id="3.30.420.10">
    <property type="entry name" value="Ribonuclease H-like superfamily/Ribonuclease H"/>
    <property type="match status" value="1"/>
</dbReference>
<dbReference type="Pfam" id="PF17657">
    <property type="entry name" value="DNA_pol3_finger"/>
    <property type="match status" value="1"/>
</dbReference>
<evidence type="ECO:0000256" key="9">
    <source>
        <dbReference type="SAM" id="MobiDB-lite"/>
    </source>
</evidence>
<evidence type="ECO:0000313" key="12">
    <source>
        <dbReference type="EMBL" id="PKD43149.1"/>
    </source>
</evidence>
<dbReference type="Pfam" id="PF02811">
    <property type="entry name" value="PHP"/>
    <property type="match status" value="1"/>
</dbReference>
<sequence length="1407" mass="159095">MYLIFDTETTGLPQNYSAPLTDFDNWPRCVQLAWQVHDVTGKLISSGDYIVKPDGFTIPFNSEKVHGISTERAHAEGIPLNEVMDIFNRELERCTFVIGHNLEFDLNIMGSEYLRMERENPLTKKVSIDTKDESTEFCAIPGGRGRYKWPTLAELHDKLFEIGFEEAHNAAADVDATARAFLELVRIGVIRPNHPQDPSQSPANPAQKIEESHYMPKVEELRQRGVTGEEDDQSSAIDLPKESAGVKVDSPFSHLHNHSKFSVLQAASGVKDLVKKAKEDGMPAVAMTDLGNMYGTFHFTKAAYAEGIKPIIGLEAYFVEDRHQKKFTRDHKDKRYQQIFLAKNMQGYRNLAEMCSLGFIEGYYYKFPRIDRELVEKYREGLIATTGGLLGEVPDLILNRGEEVAEEALKWWHDLFGEDLYIEIMRHGLEEEERVNSVLLKFAEKYGIKVIATNNTFYMEKADAKAHDALLCIDNNESISTPIGKGREKRFGFPNDEFYFKTQEEMKALFADVPEAISNTQEVVDKIEEIKLERDVILPNFKLPEGFETEDDYLRHLTIEGAKKHYGELTDEVTERIDHELNIIKTMGFAGYFLIVQDFIIKAKEMGVYVGPGRGSAAGSVVAYCTGITNIDPLKYDLLFERFLNPERVSMPDIDIDFDDDGRQRVIDYVVDKYGKDQVAHIITFGTMAARSSVRDVARVLDLPLSDADRIAKLVPETIGISLEDAFKEVRELRDLKESDSLEGRTLQMAETLEGSVRNTGIHAAGVIIAPDKLTNYIPIGTAKDAELYVTQFDGKVIEDAGMLKMDFLGLKTLSILKTAIGYVKENHSKEYNLDDIPLDDEKTFEMFKKGATVGIFQFESDGMRKYLKQLKPTKIDDLIAMNALYRPGPMQFIPDYIKRKHGEEEVEYDHEDLIDILEPTYGIMIYQEQIMMVAQRMGGYSLGEADVLRRIMGKKKPELLPPEEEKFVKQAVEKGYDKKTAKEVFDKMAMFAGYGFNKSHSAAYSVVAYHTMYFKANYTAEYMAAVLSHNMNDIKKVSFFIEECQRIGIPVDAPNVNSAEGKFVAKDGRVQYGLLAIKGVGSNAIEELVKERDKKGKFSSIFDFSSRIDTRVCNRKTMESLAQAGAFDSLHQNRAQLVASIDDVINYASRKQEEERLNQVSLFGESSGGGGMGGEPNLRECPPWTNIERLNNERELIGFYLSGHPLDKFKEDVRLFASHSLNVEDLSKLGDREKVRVIGIITSVRRISDKKGRPMAFAQIEDLEGSTEVLIFSEVYDRHQGLIAPDTVLMLEGNLSKRDEPPKIIASSMERVENLREKFQAQLQLNIDLKTAEVSEDDLADMATLFSVHKGETPIKLLVRSHKAKKPLKMNVRKYVVEPNNELLSGLRNILDKNSVRLIRNGTNGT</sequence>
<dbReference type="Pfam" id="PF07733">
    <property type="entry name" value="DNA_pol3_alpha"/>
    <property type="match status" value="1"/>
</dbReference>
<dbReference type="OrthoDB" id="9803237at2"/>
<dbReference type="Gene3D" id="3.20.20.140">
    <property type="entry name" value="Metal-dependent hydrolases"/>
    <property type="match status" value="1"/>
</dbReference>
<dbReference type="SMART" id="SM00479">
    <property type="entry name" value="EXOIII"/>
    <property type="match status" value="1"/>
</dbReference>
<dbReference type="InterPro" id="IPR040982">
    <property type="entry name" value="DNA_pol3_finger"/>
</dbReference>
<dbReference type="NCBIfam" id="NF004226">
    <property type="entry name" value="PRK05673.1"/>
    <property type="match status" value="1"/>
</dbReference>
<dbReference type="GO" id="GO:0003676">
    <property type="term" value="F:nucleic acid binding"/>
    <property type="evidence" value="ECO:0007669"/>
    <property type="project" value="InterPro"/>
</dbReference>
<dbReference type="PANTHER" id="PTHR32294:SF0">
    <property type="entry name" value="DNA POLYMERASE III SUBUNIT ALPHA"/>
    <property type="match status" value="1"/>
</dbReference>
<dbReference type="GO" id="GO:0006260">
    <property type="term" value="P:DNA replication"/>
    <property type="evidence" value="ECO:0007669"/>
    <property type="project" value="UniProtKB-KW"/>
</dbReference>
<keyword evidence="5" id="KW-0548">Nucleotidyltransferase</keyword>
<dbReference type="GO" id="GO:0005737">
    <property type="term" value="C:cytoplasm"/>
    <property type="evidence" value="ECO:0007669"/>
    <property type="project" value="UniProtKB-SubCell"/>
</dbReference>
<feature type="domain" description="Polymerase/histidinol phosphatase N-terminal" evidence="11">
    <location>
        <begin position="253"/>
        <end position="320"/>
    </location>
</feature>
<evidence type="ECO:0000259" key="10">
    <source>
        <dbReference type="SMART" id="SM00479"/>
    </source>
</evidence>
<evidence type="ECO:0000259" key="11">
    <source>
        <dbReference type="SMART" id="SM00481"/>
    </source>
</evidence>
<dbReference type="Pfam" id="PF01336">
    <property type="entry name" value="tRNA_anti-codon"/>
    <property type="match status" value="1"/>
</dbReference>
<dbReference type="GO" id="GO:0003887">
    <property type="term" value="F:DNA-directed DNA polymerase activity"/>
    <property type="evidence" value="ECO:0007669"/>
    <property type="project" value="UniProtKB-KW"/>
</dbReference>
<dbReference type="InterPro" id="IPR013520">
    <property type="entry name" value="Ribonucl_H"/>
</dbReference>
<dbReference type="RefSeq" id="WP_101073623.1">
    <property type="nucleotide sequence ID" value="NZ_PISP01000003.1"/>
</dbReference>
<comment type="caution">
    <text evidence="12">The sequence shown here is derived from an EMBL/GenBank/DDBJ whole genome shotgun (WGS) entry which is preliminary data.</text>
</comment>
<dbReference type="InterPro" id="IPR041931">
    <property type="entry name" value="DNA_pol3_alpha_thumb_dom"/>
</dbReference>
<dbReference type="Proteomes" id="UP000233398">
    <property type="component" value="Unassembled WGS sequence"/>
</dbReference>
<dbReference type="SUPFAM" id="SSF53098">
    <property type="entry name" value="Ribonuclease H-like"/>
    <property type="match status" value="1"/>
</dbReference>
<evidence type="ECO:0000256" key="2">
    <source>
        <dbReference type="ARBA" id="ARBA00012417"/>
    </source>
</evidence>
<dbReference type="CDD" id="cd04485">
    <property type="entry name" value="DnaE_OBF"/>
    <property type="match status" value="1"/>
</dbReference>
<keyword evidence="6" id="KW-0235">DNA replication</keyword>
<dbReference type="NCBIfam" id="NF005298">
    <property type="entry name" value="PRK06826.1"/>
    <property type="match status" value="1"/>
</dbReference>
<dbReference type="Gene3D" id="1.10.150.870">
    <property type="match status" value="1"/>
</dbReference>
<dbReference type="CDD" id="cd12113">
    <property type="entry name" value="PHP_PolIIIA_DnaE3"/>
    <property type="match status" value="1"/>
</dbReference>
<dbReference type="Pfam" id="PF00929">
    <property type="entry name" value="RNase_T"/>
    <property type="match status" value="1"/>
</dbReference>
<protein>
    <recommendedName>
        <fullName evidence="3">DNA polymerase III subunit alpha</fullName>
        <ecNumber evidence="2">2.7.7.7</ecNumber>
    </recommendedName>
</protein>